<sequence>METLAVCHARLARWLRFGTLSLSLAGSQLIWSMELAYGTPYLLSIGLSKEATGLVWIAGPVSGLIMQPVLGSLSDSSSSMYRRRKYMAMCAVVAAFSACMIAFAKPLAGLLADLLRIGLGDWDPVRKHRVVKYMQVLSIVGFWILDFAVNGLQVISRALILDNAGLREQNEANAWQARMLHLGNMVGYGCGWANLAAWPILDAVGGTQFRKFAVVSVLGMAVCVAITFLTTPEFAQQGATSLRGDGAWRRIWCSVHEVVCTARTLPQSIRSVCWTQLFATMSWFPFLFYSTTYIVDMSHKHKGTAREEELGSLGMLLFASVAMLSSLILPSFSLAGHDASIALGLPRRSWPRLRLRALWCLGALLQAALLLLGTFFVHTQRHAILLVAAMGVPWGIWTWVPFALIGEFVREAEASSGVSGAEQWYAQRIMDHHDTPARQSVCSDRDTITPYGTPQRYLSGTSMPSIVSRGRAVGPDDDATPADSARGGTILGIHNIAVCAPQFLVALIASLIFRLTSEPKGHKRHKGNGDVAWVLRFGGCMAVLAACFAQRIPFTQSERSADNTQHDAPLDDEDDEETDGSVDIA</sequence>
<keyword evidence="9" id="KW-1185">Reference proteome</keyword>
<dbReference type="AlphaFoldDB" id="A0A2N1J7R7"/>
<feature type="transmembrane region" description="Helical" evidence="7">
    <location>
        <begin position="533"/>
        <end position="549"/>
    </location>
</feature>
<feature type="transmembrane region" description="Helical" evidence="7">
    <location>
        <begin position="212"/>
        <end position="231"/>
    </location>
</feature>
<evidence type="ECO:0000256" key="3">
    <source>
        <dbReference type="ARBA" id="ARBA00022692"/>
    </source>
</evidence>
<keyword evidence="5 7" id="KW-0472">Membrane</keyword>
<feature type="transmembrane region" description="Helical" evidence="7">
    <location>
        <begin position="14"/>
        <end position="33"/>
    </location>
</feature>
<dbReference type="InterPro" id="IPR036259">
    <property type="entry name" value="MFS_trans_sf"/>
</dbReference>
<feature type="transmembrane region" description="Helical" evidence="7">
    <location>
        <begin position="357"/>
        <end position="377"/>
    </location>
</feature>
<feature type="transmembrane region" description="Helical" evidence="7">
    <location>
        <begin position="136"/>
        <end position="160"/>
    </location>
</feature>
<feature type="transmembrane region" description="Helical" evidence="7">
    <location>
        <begin position="181"/>
        <end position="200"/>
    </location>
</feature>
<evidence type="ECO:0008006" key="10">
    <source>
        <dbReference type="Google" id="ProtNLM"/>
    </source>
</evidence>
<dbReference type="GO" id="GO:0005886">
    <property type="term" value="C:plasma membrane"/>
    <property type="evidence" value="ECO:0007669"/>
    <property type="project" value="TreeGrafter"/>
</dbReference>
<keyword evidence="2" id="KW-0813">Transport</keyword>
<reference evidence="8 9" key="1">
    <citation type="submission" date="2017-10" db="EMBL/GenBank/DDBJ databases">
        <title>A novel species of cold-tolerant Malassezia isolated from bats.</title>
        <authorList>
            <person name="Lorch J.M."/>
            <person name="Palmer J.M."/>
            <person name="Vanderwolf K.J."/>
            <person name="Schmidt K.Z."/>
            <person name="Verant M.L."/>
            <person name="Weller T.J."/>
            <person name="Blehert D.S."/>
        </authorList>
    </citation>
    <scope>NUCLEOTIDE SEQUENCE [LARGE SCALE GENOMIC DNA]</scope>
    <source>
        <strain evidence="8 9">NWHC:44797-103</strain>
    </source>
</reference>
<evidence type="ECO:0000256" key="4">
    <source>
        <dbReference type="ARBA" id="ARBA00022989"/>
    </source>
</evidence>
<feature type="compositionally biased region" description="Acidic residues" evidence="6">
    <location>
        <begin position="570"/>
        <end position="585"/>
    </location>
</feature>
<feature type="transmembrane region" description="Helical" evidence="7">
    <location>
        <begin position="383"/>
        <end position="405"/>
    </location>
</feature>
<keyword evidence="4 7" id="KW-1133">Transmembrane helix</keyword>
<feature type="transmembrane region" description="Helical" evidence="7">
    <location>
        <begin position="493"/>
        <end position="513"/>
    </location>
</feature>
<evidence type="ECO:0000256" key="7">
    <source>
        <dbReference type="SAM" id="Phobius"/>
    </source>
</evidence>
<dbReference type="Proteomes" id="UP000232875">
    <property type="component" value="Unassembled WGS sequence"/>
</dbReference>
<name>A0A2N1J7R7_9BASI</name>
<dbReference type="OrthoDB" id="28755at2759"/>
<evidence type="ECO:0000313" key="9">
    <source>
        <dbReference type="Proteomes" id="UP000232875"/>
    </source>
</evidence>
<gene>
    <name evidence="8" type="ORF">MVES_003687</name>
</gene>
<protein>
    <recommendedName>
        <fullName evidence="10">General alpha-glucoside permease</fullName>
    </recommendedName>
</protein>
<evidence type="ECO:0000313" key="8">
    <source>
        <dbReference type="EMBL" id="PKI82502.1"/>
    </source>
</evidence>
<feature type="region of interest" description="Disordered" evidence="6">
    <location>
        <begin position="557"/>
        <end position="585"/>
    </location>
</feature>
<dbReference type="PANTHER" id="PTHR19432">
    <property type="entry name" value="SUGAR TRANSPORTER"/>
    <property type="match status" value="1"/>
</dbReference>
<feature type="transmembrane region" description="Helical" evidence="7">
    <location>
        <begin position="86"/>
        <end position="104"/>
    </location>
</feature>
<dbReference type="PANTHER" id="PTHR19432:SF35">
    <property type="entry name" value="SOLUTE CARRIER FAMILY 45 MEMBER 3 ISOFORM X1"/>
    <property type="match status" value="1"/>
</dbReference>
<evidence type="ECO:0000256" key="2">
    <source>
        <dbReference type="ARBA" id="ARBA00022448"/>
    </source>
</evidence>
<feature type="transmembrane region" description="Helical" evidence="7">
    <location>
        <begin position="272"/>
        <end position="295"/>
    </location>
</feature>
<feature type="transmembrane region" description="Helical" evidence="7">
    <location>
        <begin position="315"/>
        <end position="336"/>
    </location>
</feature>
<dbReference type="SUPFAM" id="SSF103473">
    <property type="entry name" value="MFS general substrate transporter"/>
    <property type="match status" value="1"/>
</dbReference>
<keyword evidence="3 7" id="KW-0812">Transmembrane</keyword>
<comment type="subcellular location">
    <subcellularLocation>
        <location evidence="1">Membrane</location>
        <topology evidence="1">Multi-pass membrane protein</topology>
    </subcellularLocation>
</comment>
<feature type="transmembrane region" description="Helical" evidence="7">
    <location>
        <begin position="53"/>
        <end position="74"/>
    </location>
</feature>
<proteinExistence type="predicted"/>
<feature type="compositionally biased region" description="Basic and acidic residues" evidence="6">
    <location>
        <begin position="559"/>
        <end position="569"/>
    </location>
</feature>
<evidence type="ECO:0000256" key="5">
    <source>
        <dbReference type="ARBA" id="ARBA00023136"/>
    </source>
</evidence>
<dbReference type="EMBL" id="KZ454995">
    <property type="protein sequence ID" value="PKI82502.1"/>
    <property type="molecule type" value="Genomic_DNA"/>
</dbReference>
<accession>A0A2N1J7R7</accession>
<dbReference type="GO" id="GO:0008506">
    <property type="term" value="F:sucrose:proton symporter activity"/>
    <property type="evidence" value="ECO:0007669"/>
    <property type="project" value="TreeGrafter"/>
</dbReference>
<organism evidence="8 9">
    <name type="scientific">Malassezia vespertilionis</name>
    <dbReference type="NCBI Taxonomy" id="2020962"/>
    <lineage>
        <taxon>Eukaryota</taxon>
        <taxon>Fungi</taxon>
        <taxon>Dikarya</taxon>
        <taxon>Basidiomycota</taxon>
        <taxon>Ustilaginomycotina</taxon>
        <taxon>Malasseziomycetes</taxon>
        <taxon>Malasseziales</taxon>
        <taxon>Malasseziaceae</taxon>
        <taxon>Malassezia</taxon>
    </lineage>
</organism>
<dbReference type="Gene3D" id="1.20.1250.20">
    <property type="entry name" value="MFS general substrate transporter like domains"/>
    <property type="match status" value="1"/>
</dbReference>
<evidence type="ECO:0000256" key="1">
    <source>
        <dbReference type="ARBA" id="ARBA00004141"/>
    </source>
</evidence>
<evidence type="ECO:0000256" key="6">
    <source>
        <dbReference type="SAM" id="MobiDB-lite"/>
    </source>
</evidence>